<keyword evidence="1" id="KW-0812">Transmembrane</keyword>
<comment type="caution">
    <text evidence="2">The sequence shown here is derived from an EMBL/GenBank/DDBJ whole genome shotgun (WGS) entry which is preliminary data.</text>
</comment>
<feature type="transmembrane region" description="Helical" evidence="1">
    <location>
        <begin position="7"/>
        <end position="26"/>
    </location>
</feature>
<protein>
    <submittedName>
        <fullName evidence="2">Uncharacterized protein</fullName>
    </submittedName>
</protein>
<gene>
    <name evidence="2" type="ORF">COY32_05115</name>
</gene>
<name>A0A2M7TI53_UNCKA</name>
<accession>A0A2M7TI53</accession>
<dbReference type="Proteomes" id="UP000228920">
    <property type="component" value="Unassembled WGS sequence"/>
</dbReference>
<evidence type="ECO:0000313" key="3">
    <source>
        <dbReference type="Proteomes" id="UP000228920"/>
    </source>
</evidence>
<organism evidence="2 3">
    <name type="scientific">candidate division WWE3 bacterium CG_4_10_14_0_2_um_filter_41_14</name>
    <dbReference type="NCBI Taxonomy" id="1975072"/>
    <lineage>
        <taxon>Bacteria</taxon>
        <taxon>Katanobacteria</taxon>
    </lineage>
</organism>
<reference evidence="3" key="1">
    <citation type="submission" date="2017-09" db="EMBL/GenBank/DDBJ databases">
        <title>Depth-based differentiation of microbial function through sediment-hosted aquifers and enrichment of novel symbionts in the deep terrestrial subsurface.</title>
        <authorList>
            <person name="Probst A.J."/>
            <person name="Ladd B."/>
            <person name="Jarett J.K."/>
            <person name="Geller-Mcgrath D.E."/>
            <person name="Sieber C.M.K."/>
            <person name="Emerson J.B."/>
            <person name="Anantharaman K."/>
            <person name="Thomas B.C."/>
            <person name="Malmstrom R."/>
            <person name="Stieglmeier M."/>
            <person name="Klingl A."/>
            <person name="Woyke T."/>
            <person name="Ryan C.M."/>
            <person name="Banfield J.F."/>
        </authorList>
    </citation>
    <scope>NUCLEOTIDE SEQUENCE [LARGE SCALE GENOMIC DNA]</scope>
</reference>
<evidence type="ECO:0000313" key="2">
    <source>
        <dbReference type="EMBL" id="PIZ45565.1"/>
    </source>
</evidence>
<evidence type="ECO:0000256" key="1">
    <source>
        <dbReference type="SAM" id="Phobius"/>
    </source>
</evidence>
<sequence>MNTSKRTIVLILTMLILGGILLYQTFISVKTPTNVNQPLGKGYEISPDLLEQTLEEKGP</sequence>
<keyword evidence="1" id="KW-1133">Transmembrane helix</keyword>
<dbReference type="EMBL" id="PFNL01000131">
    <property type="protein sequence ID" value="PIZ45565.1"/>
    <property type="molecule type" value="Genomic_DNA"/>
</dbReference>
<dbReference type="AlphaFoldDB" id="A0A2M7TI53"/>
<proteinExistence type="predicted"/>
<keyword evidence="1" id="KW-0472">Membrane</keyword>